<dbReference type="InterPro" id="IPR020058">
    <property type="entry name" value="Glu/Gln-tRNA-synth_Ib_cat-dom"/>
</dbReference>
<dbReference type="AlphaFoldDB" id="A0A482VR15"/>
<evidence type="ECO:0000256" key="7">
    <source>
        <dbReference type="ARBA" id="ARBA00022917"/>
    </source>
</evidence>
<evidence type="ECO:0000259" key="19">
    <source>
        <dbReference type="Pfam" id="PF19269"/>
    </source>
</evidence>
<dbReference type="Gene3D" id="3.40.50.620">
    <property type="entry name" value="HUPs"/>
    <property type="match status" value="1"/>
</dbReference>
<evidence type="ECO:0000256" key="16">
    <source>
        <dbReference type="ARBA" id="ARBA00047689"/>
    </source>
</evidence>
<reference evidence="20 21" key="1">
    <citation type="submission" date="2017-03" db="EMBL/GenBank/DDBJ databases">
        <title>Genome of the blue death feigning beetle - Asbolus verrucosus.</title>
        <authorList>
            <person name="Rider S.D."/>
        </authorList>
    </citation>
    <scope>NUCLEOTIDE SEQUENCE [LARGE SCALE GENOMIC DNA]</scope>
    <source>
        <strain evidence="20">Butters</strain>
        <tissue evidence="20">Head and leg muscle</tissue>
    </source>
</reference>
<evidence type="ECO:0000313" key="21">
    <source>
        <dbReference type="Proteomes" id="UP000292052"/>
    </source>
</evidence>
<feature type="domain" description="Glutamyl/glutaminyl-tRNA synthetase class Ib catalytic" evidence="18">
    <location>
        <begin position="30"/>
        <end position="337"/>
    </location>
</feature>
<dbReference type="CDD" id="cd00808">
    <property type="entry name" value="GluRS_core"/>
    <property type="match status" value="1"/>
</dbReference>
<comment type="catalytic activity">
    <reaction evidence="14">
        <text>tRNA(Glu) + L-glutamate + ATP = L-glutamyl-tRNA(Glu) + AMP + diphosphate</text>
        <dbReference type="Rhea" id="RHEA:23540"/>
        <dbReference type="Rhea" id="RHEA-COMP:9663"/>
        <dbReference type="Rhea" id="RHEA-COMP:9680"/>
        <dbReference type="ChEBI" id="CHEBI:29985"/>
        <dbReference type="ChEBI" id="CHEBI:30616"/>
        <dbReference type="ChEBI" id="CHEBI:33019"/>
        <dbReference type="ChEBI" id="CHEBI:78442"/>
        <dbReference type="ChEBI" id="CHEBI:78520"/>
        <dbReference type="ChEBI" id="CHEBI:456215"/>
        <dbReference type="EC" id="6.1.1.17"/>
    </reaction>
    <physiologicalReaction direction="left-to-right" evidence="14">
        <dbReference type="Rhea" id="RHEA:23541"/>
    </physiologicalReaction>
</comment>
<comment type="catalytic activity">
    <reaction evidence="16">
        <text>tRNA(Gln) + L-glutamate + ATP = L-glutamyl-tRNA(Gln) + AMP + diphosphate</text>
        <dbReference type="Rhea" id="RHEA:64612"/>
        <dbReference type="Rhea" id="RHEA-COMP:9662"/>
        <dbReference type="Rhea" id="RHEA-COMP:9684"/>
        <dbReference type="ChEBI" id="CHEBI:29985"/>
        <dbReference type="ChEBI" id="CHEBI:30616"/>
        <dbReference type="ChEBI" id="CHEBI:33019"/>
        <dbReference type="ChEBI" id="CHEBI:78442"/>
        <dbReference type="ChEBI" id="CHEBI:78520"/>
        <dbReference type="ChEBI" id="CHEBI:456215"/>
    </reaction>
    <physiologicalReaction direction="left-to-right" evidence="16">
        <dbReference type="Rhea" id="RHEA:64613"/>
    </physiologicalReaction>
</comment>
<dbReference type="GO" id="GO:0008270">
    <property type="term" value="F:zinc ion binding"/>
    <property type="evidence" value="ECO:0007669"/>
    <property type="project" value="InterPro"/>
</dbReference>
<dbReference type="HAMAP" id="MF_00022">
    <property type="entry name" value="Glu_tRNA_synth_type1"/>
    <property type="match status" value="1"/>
</dbReference>
<dbReference type="InterPro" id="IPR014729">
    <property type="entry name" value="Rossmann-like_a/b/a_fold"/>
</dbReference>
<evidence type="ECO:0000259" key="18">
    <source>
        <dbReference type="Pfam" id="PF00749"/>
    </source>
</evidence>
<dbReference type="Pfam" id="PF00749">
    <property type="entry name" value="tRNA-synt_1c"/>
    <property type="match status" value="1"/>
</dbReference>
<comment type="catalytic activity">
    <reaction evidence="15">
        <text>tRNA(Glx) + L-glutamate + ATP = L-glutamyl-tRNA(Glx) + AMP + diphosphate</text>
        <dbReference type="Rhea" id="RHEA:18397"/>
        <dbReference type="Rhea" id="RHEA-COMP:9713"/>
        <dbReference type="Rhea" id="RHEA-COMP:9716"/>
        <dbReference type="ChEBI" id="CHEBI:29985"/>
        <dbReference type="ChEBI" id="CHEBI:30616"/>
        <dbReference type="ChEBI" id="CHEBI:33019"/>
        <dbReference type="ChEBI" id="CHEBI:78442"/>
        <dbReference type="ChEBI" id="CHEBI:78520"/>
        <dbReference type="ChEBI" id="CHEBI:456215"/>
        <dbReference type="EC" id="6.1.1.24"/>
    </reaction>
    <physiologicalReaction direction="left-to-right" evidence="15">
        <dbReference type="Rhea" id="RHEA:18398"/>
    </physiologicalReaction>
</comment>
<evidence type="ECO:0000256" key="12">
    <source>
        <dbReference type="ARBA" id="ARBA00044251"/>
    </source>
</evidence>
<proteinExistence type="inferred from homology"/>
<dbReference type="EC" id="6.1.1.17" evidence="3"/>
<evidence type="ECO:0000256" key="13">
    <source>
        <dbReference type="ARBA" id="ARBA00044313"/>
    </source>
</evidence>
<dbReference type="Gene3D" id="1.10.10.350">
    <property type="match status" value="1"/>
</dbReference>
<keyword evidence="6 17" id="KW-0067">ATP-binding</keyword>
<dbReference type="EMBL" id="QDEB01073898">
    <property type="protein sequence ID" value="RZC35110.1"/>
    <property type="molecule type" value="Genomic_DNA"/>
</dbReference>
<evidence type="ECO:0000256" key="11">
    <source>
        <dbReference type="ARBA" id="ARBA00044142"/>
    </source>
</evidence>
<dbReference type="SUPFAM" id="SSF48163">
    <property type="entry name" value="An anticodon-binding domain of class I aminoacyl-tRNA synthetases"/>
    <property type="match status" value="1"/>
</dbReference>
<dbReference type="InterPro" id="IPR033910">
    <property type="entry name" value="GluRS_core"/>
</dbReference>
<dbReference type="GO" id="GO:0050561">
    <property type="term" value="F:glutamate-tRNA(Gln) ligase activity"/>
    <property type="evidence" value="ECO:0007669"/>
    <property type="project" value="UniProtKB-EC"/>
</dbReference>
<feature type="domain" description="Aminoacyl-tRNA synthetase class I anticodon-binding" evidence="19">
    <location>
        <begin position="371"/>
        <end position="508"/>
    </location>
</feature>
<dbReference type="Pfam" id="PF19269">
    <property type="entry name" value="Anticodon_2"/>
    <property type="match status" value="1"/>
</dbReference>
<comment type="caution">
    <text evidence="20">The sequence shown here is derived from an EMBL/GenBank/DDBJ whole genome shotgun (WGS) entry which is preliminary data.</text>
</comment>
<dbReference type="NCBIfam" id="TIGR00464">
    <property type="entry name" value="gltX_bact"/>
    <property type="match status" value="1"/>
</dbReference>
<dbReference type="GO" id="GO:0006424">
    <property type="term" value="P:glutamyl-tRNA aminoacylation"/>
    <property type="evidence" value="ECO:0007669"/>
    <property type="project" value="InterPro"/>
</dbReference>
<evidence type="ECO:0000256" key="14">
    <source>
        <dbReference type="ARBA" id="ARBA00047366"/>
    </source>
</evidence>
<evidence type="ECO:0000256" key="2">
    <source>
        <dbReference type="ARBA" id="ARBA00007894"/>
    </source>
</evidence>
<evidence type="ECO:0000256" key="4">
    <source>
        <dbReference type="ARBA" id="ARBA00022598"/>
    </source>
</evidence>
<accession>A0A482VR15</accession>
<evidence type="ECO:0000256" key="1">
    <source>
        <dbReference type="ARBA" id="ARBA00004173"/>
    </source>
</evidence>
<keyword evidence="8 17" id="KW-0030">Aminoacyl-tRNA synthetase</keyword>
<dbReference type="InterPro" id="IPR004527">
    <property type="entry name" value="Glu-tRNA-ligase_bac/mito"/>
</dbReference>
<keyword evidence="5 17" id="KW-0547">Nucleotide-binding</keyword>
<dbReference type="EC" id="6.1.1.24" evidence="10"/>
<evidence type="ECO:0000256" key="3">
    <source>
        <dbReference type="ARBA" id="ARBA00012835"/>
    </source>
</evidence>
<comment type="subcellular location">
    <subcellularLocation>
        <location evidence="1">Mitochondrion</location>
    </subcellularLocation>
</comment>
<keyword evidence="21" id="KW-1185">Reference proteome</keyword>
<dbReference type="InterPro" id="IPR045462">
    <property type="entry name" value="aa-tRNA-synth_I_cd-bd"/>
</dbReference>
<evidence type="ECO:0000256" key="5">
    <source>
        <dbReference type="ARBA" id="ARBA00022741"/>
    </source>
</evidence>
<dbReference type="GO" id="GO:0000049">
    <property type="term" value="F:tRNA binding"/>
    <property type="evidence" value="ECO:0007669"/>
    <property type="project" value="InterPro"/>
</dbReference>
<gene>
    <name evidence="20" type="ORF">BDFB_000903</name>
</gene>
<dbReference type="PRINTS" id="PR00987">
    <property type="entry name" value="TRNASYNTHGLU"/>
</dbReference>
<dbReference type="Proteomes" id="UP000292052">
    <property type="component" value="Unassembled WGS sequence"/>
</dbReference>
<dbReference type="PANTHER" id="PTHR43311:SF2">
    <property type="entry name" value="GLUTAMATE--TRNA LIGASE, MITOCHONDRIAL-RELATED"/>
    <property type="match status" value="1"/>
</dbReference>
<protein>
    <recommendedName>
        <fullName evidence="11">Nondiscriminating glutamyl-tRNA synthetase EARS2, mitochondrial</fullName>
        <ecNumber evidence="3">6.1.1.17</ecNumber>
        <ecNumber evidence="10">6.1.1.24</ecNumber>
    </recommendedName>
    <alternativeName>
        <fullName evidence="13">Glutamate--tRNA(Gln) ligase EARS2, mitochondrial</fullName>
    </alternativeName>
    <alternativeName>
        <fullName evidence="9">Glutamyl-tRNA synthetase</fullName>
    </alternativeName>
    <alternativeName>
        <fullName evidence="12">Mitochondrial glutamyl-tRNA synthetase</fullName>
    </alternativeName>
</protein>
<dbReference type="GO" id="GO:0004818">
    <property type="term" value="F:glutamate-tRNA ligase activity"/>
    <property type="evidence" value="ECO:0007669"/>
    <property type="project" value="UniProtKB-EC"/>
</dbReference>
<dbReference type="PROSITE" id="PS00178">
    <property type="entry name" value="AA_TRNA_LIGASE_I"/>
    <property type="match status" value="1"/>
</dbReference>
<dbReference type="SUPFAM" id="SSF52374">
    <property type="entry name" value="Nucleotidylyl transferase"/>
    <property type="match status" value="1"/>
</dbReference>
<evidence type="ECO:0000256" key="10">
    <source>
        <dbReference type="ARBA" id="ARBA00044054"/>
    </source>
</evidence>
<organism evidence="20 21">
    <name type="scientific">Asbolus verrucosus</name>
    <name type="common">Desert ironclad beetle</name>
    <dbReference type="NCBI Taxonomy" id="1661398"/>
    <lineage>
        <taxon>Eukaryota</taxon>
        <taxon>Metazoa</taxon>
        <taxon>Ecdysozoa</taxon>
        <taxon>Arthropoda</taxon>
        <taxon>Hexapoda</taxon>
        <taxon>Insecta</taxon>
        <taxon>Pterygota</taxon>
        <taxon>Neoptera</taxon>
        <taxon>Endopterygota</taxon>
        <taxon>Coleoptera</taxon>
        <taxon>Polyphaga</taxon>
        <taxon>Cucujiformia</taxon>
        <taxon>Tenebrionidae</taxon>
        <taxon>Pimeliinae</taxon>
        <taxon>Asbolus</taxon>
    </lineage>
</organism>
<dbReference type="FunFam" id="3.40.50.620:FF:000045">
    <property type="entry name" value="Glutamate--tRNA ligase, mitochondrial"/>
    <property type="match status" value="1"/>
</dbReference>
<dbReference type="InterPro" id="IPR020751">
    <property type="entry name" value="aa-tRNA-synth_I_codon-bd_sub2"/>
</dbReference>
<keyword evidence="7 17" id="KW-0648">Protein biosynthesis</keyword>
<keyword evidence="4 17" id="KW-0436">Ligase</keyword>
<dbReference type="GO" id="GO:0005524">
    <property type="term" value="F:ATP binding"/>
    <property type="evidence" value="ECO:0007669"/>
    <property type="project" value="UniProtKB-KW"/>
</dbReference>
<evidence type="ECO:0000256" key="9">
    <source>
        <dbReference type="ARBA" id="ARBA00030865"/>
    </source>
</evidence>
<dbReference type="InterPro" id="IPR000924">
    <property type="entry name" value="Glu/Gln-tRNA-synth"/>
</dbReference>
<evidence type="ECO:0000256" key="15">
    <source>
        <dbReference type="ARBA" id="ARBA00047479"/>
    </source>
</evidence>
<dbReference type="PANTHER" id="PTHR43311">
    <property type="entry name" value="GLUTAMATE--TRNA LIGASE"/>
    <property type="match status" value="1"/>
</dbReference>
<feature type="non-terminal residue" evidence="20">
    <location>
        <position position="514"/>
    </location>
</feature>
<evidence type="ECO:0000313" key="20">
    <source>
        <dbReference type="EMBL" id="RZC35110.1"/>
    </source>
</evidence>
<dbReference type="InterPro" id="IPR001412">
    <property type="entry name" value="aa-tRNA-synth_I_CS"/>
</dbReference>
<sequence length="514" mass="59609">MLLLTCKHLKHTLKKSINIRFHSGNNLEAIRVRFAPSPTGFLHLGGLRTALYNYLFAKSRNGKFILRIEDTDQSRLVQGAAEQLQRDLNWAGININEGPHSQGDFGPYTQSHRLHIYRKNVKTLLENGSAYYCFCTEKRLDLLRKEALRAREVPKYDNRCRNLSREEVEMKLSKGEQHCIRFKLSQGPESFNDLIYGTITYDIAANEGDPVIIKSDGFPTYHFANVVDDHLMKISHVLRGVEWQISTTKHILMYRAFKWEPPQFGHLPLLMNPDGSKLSKRQGDIKISHYRDNGIFPLALVNFIVNSGGGFEKDSGGGAKPRCLTIEDLTKQFDISRINSHSGKLMPERLLEFNRLELKRKLQDSVEENELIERVREMIRNNFPDNEALQLSSEYIKYILSWSVNRITKLQDLLSDDLKFIWVSPKSHKVTEDELKYLQLFVENLEKKTALERETLNPFFRKFCEEHQLKFGNFMRILRSILSGLKEGPSVAEMMEILGKENTMERLQWCIKSN</sequence>
<name>A0A482VR15_ASBVE</name>
<dbReference type="InterPro" id="IPR049940">
    <property type="entry name" value="GluQ/Sye"/>
</dbReference>
<comment type="similarity">
    <text evidence="2">Belongs to the class-I aminoacyl-tRNA synthetase family. Glutamate--tRNA ligase type 1 subfamily.</text>
</comment>
<dbReference type="OrthoDB" id="428822at2759"/>
<dbReference type="STRING" id="1661398.A0A482VR15"/>
<evidence type="ECO:0000256" key="17">
    <source>
        <dbReference type="RuleBase" id="RU363037"/>
    </source>
</evidence>
<dbReference type="InterPro" id="IPR008925">
    <property type="entry name" value="aa_tRNA-synth_I_cd-bd_sf"/>
</dbReference>
<evidence type="ECO:0000256" key="6">
    <source>
        <dbReference type="ARBA" id="ARBA00022840"/>
    </source>
</evidence>
<evidence type="ECO:0000256" key="8">
    <source>
        <dbReference type="ARBA" id="ARBA00023146"/>
    </source>
</evidence>
<dbReference type="GO" id="GO:0005739">
    <property type="term" value="C:mitochondrion"/>
    <property type="evidence" value="ECO:0007669"/>
    <property type="project" value="UniProtKB-SubCell"/>
</dbReference>